<dbReference type="EMBL" id="BARV01019390">
    <property type="protein sequence ID" value="GAI30389.1"/>
    <property type="molecule type" value="Genomic_DNA"/>
</dbReference>
<gene>
    <name evidence="1" type="ORF">S06H3_32594</name>
</gene>
<reference evidence="1" key="1">
    <citation type="journal article" date="2014" name="Front. Microbiol.">
        <title>High frequency of phylogenetically diverse reductive dehalogenase-homologous genes in deep subseafloor sedimentary metagenomes.</title>
        <authorList>
            <person name="Kawai M."/>
            <person name="Futagami T."/>
            <person name="Toyoda A."/>
            <person name="Takaki Y."/>
            <person name="Nishi S."/>
            <person name="Hori S."/>
            <person name="Arai W."/>
            <person name="Tsubouchi T."/>
            <person name="Morono Y."/>
            <person name="Uchiyama I."/>
            <person name="Ito T."/>
            <person name="Fujiyama A."/>
            <person name="Inagaki F."/>
            <person name="Takami H."/>
        </authorList>
    </citation>
    <scope>NUCLEOTIDE SEQUENCE</scope>
    <source>
        <strain evidence="1">Expedition CK06-06</strain>
    </source>
</reference>
<evidence type="ECO:0000313" key="1">
    <source>
        <dbReference type="EMBL" id="GAI30389.1"/>
    </source>
</evidence>
<name>X1PHM3_9ZZZZ</name>
<feature type="non-terminal residue" evidence="1">
    <location>
        <position position="1"/>
    </location>
</feature>
<proteinExistence type="predicted"/>
<dbReference type="AlphaFoldDB" id="X1PHM3"/>
<organism evidence="1">
    <name type="scientific">marine sediment metagenome</name>
    <dbReference type="NCBI Taxonomy" id="412755"/>
    <lineage>
        <taxon>unclassified sequences</taxon>
        <taxon>metagenomes</taxon>
        <taxon>ecological metagenomes</taxon>
    </lineage>
</organism>
<accession>X1PHM3</accession>
<sequence length="84" mass="9504">SDDLITLLNKVKPELAVMLHMGMLFLKHPPEKEAKRIKTATGVETVPGYAGLRVNLDKKVKFKRPTKQPSLEAFVRLPPERIEV</sequence>
<protein>
    <submittedName>
        <fullName evidence="1">Uncharacterized protein</fullName>
    </submittedName>
</protein>
<comment type="caution">
    <text evidence="1">The sequence shown here is derived from an EMBL/GenBank/DDBJ whole genome shotgun (WGS) entry which is preliminary data.</text>
</comment>